<comment type="pathway">
    <text evidence="1 9 11">Cofactor biosynthesis; thiamine diphosphate biosynthesis; thiamine phosphate from 4-amino-2-methyl-5-diphosphomethylpyrimidine and 4-methyl-5-(2-phosphoethyl)-thiazole: step 1/1.</text>
</comment>
<feature type="binding site" evidence="9">
    <location>
        <begin position="168"/>
        <end position="172"/>
    </location>
    <ligand>
        <name>4-amino-2-methyl-5-(diphosphooxymethyl)pyrimidine</name>
        <dbReference type="ChEBI" id="CHEBI:57841"/>
    </ligand>
</feature>
<evidence type="ECO:0000256" key="11">
    <source>
        <dbReference type="RuleBase" id="RU004253"/>
    </source>
</evidence>
<feature type="binding site" evidence="9">
    <location>
        <position position="201"/>
    </location>
    <ligand>
        <name>Mg(2+)</name>
        <dbReference type="ChEBI" id="CHEBI:18420"/>
    </ligand>
</feature>
<evidence type="ECO:0000256" key="8">
    <source>
        <dbReference type="ARBA" id="ARBA00047883"/>
    </source>
</evidence>
<evidence type="ECO:0000256" key="6">
    <source>
        <dbReference type="ARBA" id="ARBA00047334"/>
    </source>
</evidence>
<evidence type="ECO:0000256" key="4">
    <source>
        <dbReference type="ARBA" id="ARBA00022842"/>
    </source>
</evidence>
<dbReference type="RefSeq" id="WP_084604183.1">
    <property type="nucleotide sequence ID" value="NZ_FQXR01000005.1"/>
</dbReference>
<keyword evidence="5 9" id="KW-0784">Thiamine biosynthesis</keyword>
<feature type="binding site" evidence="9">
    <location>
        <position position="295"/>
    </location>
    <ligand>
        <name>2-[(2R,5Z)-2-carboxy-4-methylthiazol-5(2H)-ylidene]ethyl phosphate</name>
        <dbReference type="ChEBI" id="CHEBI:62899"/>
    </ligand>
</feature>
<dbReference type="Proteomes" id="UP000184389">
    <property type="component" value="Unassembled WGS sequence"/>
</dbReference>
<comment type="cofactor">
    <cofactor evidence="9">
        <name>Mg(2+)</name>
        <dbReference type="ChEBI" id="CHEBI:18420"/>
    </cofactor>
    <text evidence="9">Binds 1 Mg(2+) ion per subunit.</text>
</comment>
<protein>
    <recommendedName>
        <fullName evidence="9">Thiamine-phosphate synthase</fullName>
        <shortName evidence="9">TP synthase</shortName>
        <shortName evidence="9">TPS</shortName>
        <ecNumber evidence="9">2.5.1.3</ecNumber>
    </recommendedName>
    <alternativeName>
        <fullName evidence="9">Thiamine-phosphate pyrophosphorylase</fullName>
        <shortName evidence="9">TMP pyrophosphorylase</shortName>
        <shortName evidence="9">TMP-PPase</shortName>
    </alternativeName>
</protein>
<keyword evidence="4 9" id="KW-0460">Magnesium</keyword>
<dbReference type="InterPro" id="IPR034291">
    <property type="entry name" value="TMP_synthase"/>
</dbReference>
<dbReference type="GO" id="GO:0000287">
    <property type="term" value="F:magnesium ion binding"/>
    <property type="evidence" value="ECO:0007669"/>
    <property type="project" value="UniProtKB-UniRule"/>
</dbReference>
<dbReference type="HAMAP" id="MF_00097">
    <property type="entry name" value="TMP_synthase"/>
    <property type="match status" value="1"/>
</dbReference>
<gene>
    <name evidence="9" type="primary">thiE</name>
    <name evidence="14" type="ORF">SAMN02745180_01235</name>
</gene>
<feature type="binding site" evidence="9">
    <location>
        <begin position="264"/>
        <end position="266"/>
    </location>
    <ligand>
        <name>2-[(2R,5Z)-2-carboxy-4-methylthiazol-5(2H)-ylidene]ethyl phosphate</name>
        <dbReference type="ChEBI" id="CHEBI:62899"/>
    </ligand>
</feature>
<accession>A0A1M5WH59</accession>
<dbReference type="PANTHER" id="PTHR20857">
    <property type="entry name" value="THIAMINE-PHOSPHATE PYROPHOSPHORYLASE"/>
    <property type="match status" value="1"/>
</dbReference>
<evidence type="ECO:0000256" key="5">
    <source>
        <dbReference type="ARBA" id="ARBA00022977"/>
    </source>
</evidence>
<feature type="binding site" evidence="9">
    <location>
        <position position="238"/>
    </location>
    <ligand>
        <name>4-amino-2-methyl-5-(diphosphooxymethyl)pyrimidine</name>
        <dbReference type="ChEBI" id="CHEBI:57841"/>
    </ligand>
</feature>
<dbReference type="OrthoDB" id="9812206at2"/>
<dbReference type="GO" id="GO:0009228">
    <property type="term" value="P:thiamine biosynthetic process"/>
    <property type="evidence" value="ECO:0007669"/>
    <property type="project" value="UniProtKB-KW"/>
</dbReference>
<comment type="catalytic activity">
    <reaction evidence="6 9 10">
        <text>4-methyl-5-(2-phosphooxyethyl)-thiazole + 4-amino-2-methyl-5-(diphosphooxymethyl)pyrimidine + H(+) = thiamine phosphate + diphosphate</text>
        <dbReference type="Rhea" id="RHEA:22328"/>
        <dbReference type="ChEBI" id="CHEBI:15378"/>
        <dbReference type="ChEBI" id="CHEBI:33019"/>
        <dbReference type="ChEBI" id="CHEBI:37575"/>
        <dbReference type="ChEBI" id="CHEBI:57841"/>
        <dbReference type="ChEBI" id="CHEBI:58296"/>
        <dbReference type="EC" id="2.5.1.3"/>
    </reaction>
</comment>
<dbReference type="PANTHER" id="PTHR20857:SF15">
    <property type="entry name" value="THIAMINE-PHOSPHATE SYNTHASE"/>
    <property type="match status" value="1"/>
</dbReference>
<reference evidence="14 15" key="1">
    <citation type="submission" date="2016-11" db="EMBL/GenBank/DDBJ databases">
        <authorList>
            <person name="Jaros S."/>
            <person name="Januszkiewicz K."/>
            <person name="Wedrychowicz H."/>
        </authorList>
    </citation>
    <scope>NUCLEOTIDE SEQUENCE [LARGE SCALE GENOMIC DNA]</scope>
    <source>
        <strain evidence="14 15">DSM 13106</strain>
    </source>
</reference>
<dbReference type="InterPro" id="IPR036206">
    <property type="entry name" value="ThiamineP_synth_sf"/>
</dbReference>
<keyword evidence="15" id="KW-1185">Reference proteome</keyword>
<evidence type="ECO:0000256" key="7">
    <source>
        <dbReference type="ARBA" id="ARBA00047851"/>
    </source>
</evidence>
<evidence type="ECO:0000256" key="1">
    <source>
        <dbReference type="ARBA" id="ARBA00005165"/>
    </source>
</evidence>
<organism evidence="14 15">
    <name type="scientific">Sporanaerobacter acetigenes DSM 13106</name>
    <dbReference type="NCBI Taxonomy" id="1123281"/>
    <lineage>
        <taxon>Bacteria</taxon>
        <taxon>Bacillati</taxon>
        <taxon>Bacillota</taxon>
        <taxon>Tissierellia</taxon>
        <taxon>Tissierellales</taxon>
        <taxon>Sporanaerobacteraceae</taxon>
        <taxon>Sporanaerobacter</taxon>
    </lineage>
</organism>
<feature type="binding site" evidence="9">
    <location>
        <position position="200"/>
    </location>
    <ligand>
        <name>4-amino-2-methyl-5-(diphosphooxymethyl)pyrimidine</name>
        <dbReference type="ChEBI" id="CHEBI:57841"/>
    </ligand>
</feature>
<dbReference type="CDD" id="cd00564">
    <property type="entry name" value="TMP_TenI"/>
    <property type="match status" value="1"/>
</dbReference>
<name>A0A1M5WH59_9FIRM</name>
<keyword evidence="3 9" id="KW-0479">Metal-binding</keyword>
<feature type="binding site" evidence="9">
    <location>
        <position position="267"/>
    </location>
    <ligand>
        <name>4-amino-2-methyl-5-(diphosphooxymethyl)pyrimidine</name>
        <dbReference type="ChEBI" id="CHEBI:57841"/>
    </ligand>
</feature>
<dbReference type="InterPro" id="IPR041397">
    <property type="entry name" value="ThiD2"/>
</dbReference>
<dbReference type="UniPathway" id="UPA00060">
    <property type="reaction ID" value="UER00141"/>
</dbReference>
<dbReference type="STRING" id="1123281.SAMN02745180_01235"/>
<feature type="binding site" evidence="9">
    <location>
        <begin position="315"/>
        <end position="316"/>
    </location>
    <ligand>
        <name>2-[(2R,5Z)-2-carboxy-4-methylthiazol-5(2H)-ylidene]ethyl phosphate</name>
        <dbReference type="ChEBI" id="CHEBI:62899"/>
    </ligand>
</feature>
<comment type="function">
    <text evidence="9">Condenses 4-methyl-5-(beta-hydroxyethyl)thiazole monophosphate (THZ-P) and 2-methyl-4-amino-5-hydroxymethyl pyrimidine pyrophosphate (HMP-PP) to form thiamine monophosphate (TMP).</text>
</comment>
<dbReference type="Gene3D" id="3.20.20.70">
    <property type="entry name" value="Aldolase class I"/>
    <property type="match status" value="1"/>
</dbReference>
<evidence type="ECO:0000313" key="14">
    <source>
        <dbReference type="EMBL" id="SHH86787.1"/>
    </source>
</evidence>
<evidence type="ECO:0000256" key="9">
    <source>
        <dbReference type="HAMAP-Rule" id="MF_00097"/>
    </source>
</evidence>
<evidence type="ECO:0000256" key="10">
    <source>
        <dbReference type="RuleBase" id="RU003826"/>
    </source>
</evidence>
<dbReference type="EC" id="2.5.1.3" evidence="9"/>
<dbReference type="GO" id="GO:0009229">
    <property type="term" value="P:thiamine diphosphate biosynthetic process"/>
    <property type="evidence" value="ECO:0007669"/>
    <property type="project" value="UniProtKB-UniRule"/>
</dbReference>
<dbReference type="Pfam" id="PF02581">
    <property type="entry name" value="TMP-TENI"/>
    <property type="match status" value="1"/>
</dbReference>
<evidence type="ECO:0000259" key="12">
    <source>
        <dbReference type="Pfam" id="PF02581"/>
    </source>
</evidence>
<dbReference type="GO" id="GO:0005737">
    <property type="term" value="C:cytoplasm"/>
    <property type="evidence" value="ECO:0007669"/>
    <property type="project" value="TreeGrafter"/>
</dbReference>
<evidence type="ECO:0000313" key="15">
    <source>
        <dbReference type="Proteomes" id="UP000184389"/>
    </source>
</evidence>
<feature type="domain" description="ThiD2" evidence="13">
    <location>
        <begin position="5"/>
        <end position="126"/>
    </location>
</feature>
<evidence type="ECO:0000256" key="2">
    <source>
        <dbReference type="ARBA" id="ARBA00022679"/>
    </source>
</evidence>
<dbReference type="FunFam" id="3.20.20.70:FF:000096">
    <property type="entry name" value="Thiamine-phosphate synthase"/>
    <property type="match status" value="1"/>
</dbReference>
<comment type="catalytic activity">
    <reaction evidence="8 9 10">
        <text>2-[(2R,5Z)-2-carboxy-4-methylthiazol-5(2H)-ylidene]ethyl phosphate + 4-amino-2-methyl-5-(diphosphooxymethyl)pyrimidine + 2 H(+) = thiamine phosphate + CO2 + diphosphate</text>
        <dbReference type="Rhea" id="RHEA:47844"/>
        <dbReference type="ChEBI" id="CHEBI:15378"/>
        <dbReference type="ChEBI" id="CHEBI:16526"/>
        <dbReference type="ChEBI" id="CHEBI:33019"/>
        <dbReference type="ChEBI" id="CHEBI:37575"/>
        <dbReference type="ChEBI" id="CHEBI:57841"/>
        <dbReference type="ChEBI" id="CHEBI:62899"/>
        <dbReference type="EC" id="2.5.1.3"/>
    </reaction>
</comment>
<dbReference type="GO" id="GO:0004789">
    <property type="term" value="F:thiamine-phosphate diphosphorylase activity"/>
    <property type="evidence" value="ECO:0007669"/>
    <property type="project" value="UniProtKB-UniRule"/>
</dbReference>
<dbReference type="InterPro" id="IPR022998">
    <property type="entry name" value="ThiamineP_synth_TenI"/>
</dbReference>
<dbReference type="Pfam" id="PF17792">
    <property type="entry name" value="ThiD2"/>
    <property type="match status" value="1"/>
</dbReference>
<comment type="similarity">
    <text evidence="9 10">Belongs to the thiamine-phosphate synthase family.</text>
</comment>
<keyword evidence="2 9" id="KW-0808">Transferase</keyword>
<evidence type="ECO:0000259" key="13">
    <source>
        <dbReference type="Pfam" id="PF17792"/>
    </source>
</evidence>
<dbReference type="NCBIfam" id="TIGR00693">
    <property type="entry name" value="thiE"/>
    <property type="match status" value="1"/>
</dbReference>
<feature type="binding site" evidence="9">
    <location>
        <position position="220"/>
    </location>
    <ligand>
        <name>Mg(2+)</name>
        <dbReference type="ChEBI" id="CHEBI:18420"/>
    </ligand>
</feature>
<dbReference type="AlphaFoldDB" id="A0A1M5WH59"/>
<proteinExistence type="inferred from homology"/>
<comment type="catalytic activity">
    <reaction evidence="7 9 10">
        <text>2-(2-carboxy-4-methylthiazol-5-yl)ethyl phosphate + 4-amino-2-methyl-5-(diphosphooxymethyl)pyrimidine + 2 H(+) = thiamine phosphate + CO2 + diphosphate</text>
        <dbReference type="Rhea" id="RHEA:47848"/>
        <dbReference type="ChEBI" id="CHEBI:15378"/>
        <dbReference type="ChEBI" id="CHEBI:16526"/>
        <dbReference type="ChEBI" id="CHEBI:33019"/>
        <dbReference type="ChEBI" id="CHEBI:37575"/>
        <dbReference type="ChEBI" id="CHEBI:57841"/>
        <dbReference type="ChEBI" id="CHEBI:62890"/>
        <dbReference type="EC" id="2.5.1.3"/>
    </reaction>
</comment>
<dbReference type="SUPFAM" id="SSF51391">
    <property type="entry name" value="Thiamin phosphate synthase"/>
    <property type="match status" value="1"/>
</dbReference>
<dbReference type="InterPro" id="IPR013785">
    <property type="entry name" value="Aldolase_TIM"/>
</dbReference>
<dbReference type="EMBL" id="FQXR01000005">
    <property type="protein sequence ID" value="SHH86787.1"/>
    <property type="molecule type" value="Genomic_DNA"/>
</dbReference>
<feature type="domain" description="Thiamine phosphate synthase/TenI" evidence="12">
    <location>
        <begin position="138"/>
        <end position="317"/>
    </location>
</feature>
<sequence>MEVYRIIDANINRVSEGIRVIEDIERFVFENREISKELRDIRHLVRKSFKNSELLRNRSSNTDIGFQISQKSTLDEKNDIETLLISNFKRAEEGIRSIEECLKILGHYEESKIYEQIRFRVYGLEKRIFSSTLPDTCIYGITGEKFSKGRTNIEVVREMIESGIKIIQYREKDKSKKEKYEECKIIREMTKKANVTFVVNDDMDIAMLVQADGIHVGQDDIPIEEIKKIAPNMIVGVSTHNKEQAIEAVEKGADYIGVGPIFDTSTKENVEKSEGLKYLKWVSENINIPYVAIGGIKKENILDAKIHGGKCFAMISELVGSLNMNEIVLSIKKILNEGEF</sequence>
<evidence type="ECO:0000256" key="3">
    <source>
        <dbReference type="ARBA" id="ARBA00022723"/>
    </source>
</evidence>